<organism evidence="5 6">
    <name type="scientific">Roseicitreum antarcticum</name>
    <dbReference type="NCBI Taxonomy" id="564137"/>
    <lineage>
        <taxon>Bacteria</taxon>
        <taxon>Pseudomonadati</taxon>
        <taxon>Pseudomonadota</taxon>
        <taxon>Alphaproteobacteria</taxon>
        <taxon>Rhodobacterales</taxon>
        <taxon>Paracoccaceae</taxon>
        <taxon>Roseicitreum</taxon>
    </lineage>
</organism>
<evidence type="ECO:0000256" key="2">
    <source>
        <dbReference type="SAM" id="MobiDB-lite"/>
    </source>
</evidence>
<accession>A0A1H2XKD9</accession>
<dbReference type="EMBL" id="FNOM01000004">
    <property type="protein sequence ID" value="SDW93277.1"/>
    <property type="molecule type" value="Genomic_DNA"/>
</dbReference>
<reference evidence="5 6" key="1">
    <citation type="submission" date="2016-10" db="EMBL/GenBank/DDBJ databases">
        <authorList>
            <person name="de Groot N.N."/>
        </authorList>
    </citation>
    <scope>NUCLEOTIDE SEQUENCE [LARGE SCALE GENOMIC DNA]</scope>
    <source>
        <strain evidence="5 6">CGMCC 1.8894</strain>
    </source>
</reference>
<feature type="domain" description="DprA winged helix" evidence="4">
    <location>
        <begin position="398"/>
        <end position="456"/>
    </location>
</feature>
<dbReference type="InterPro" id="IPR041614">
    <property type="entry name" value="DprA_WH"/>
</dbReference>
<dbReference type="Pfam" id="PF02481">
    <property type="entry name" value="DNA_processg_A"/>
    <property type="match status" value="1"/>
</dbReference>
<dbReference type="NCBIfam" id="TIGR00732">
    <property type="entry name" value="dprA"/>
    <property type="match status" value="1"/>
</dbReference>
<dbReference type="InterPro" id="IPR057666">
    <property type="entry name" value="DrpA_SLOG"/>
</dbReference>
<dbReference type="Gene3D" id="3.40.50.450">
    <property type="match status" value="1"/>
</dbReference>
<sequence>MAKEMFSSNPPFTPPTTEEDRLAWLRLIRSSRVGPATFYRLMQDHGSAQVALDALPGIAQHAGLDRYVACPRDVALREIDAARQVGAKMACFGTPHYPTELATLPDAPPVLWCMGRRDPVLRPMIAIVGARNASSLGTRMARKLAEGLGHFGYTIVSGLARGIDTAAHHAALKTGTIAVMAGGVDVIYPPENAVLAAAIADQGLRVSDQPMGMQPQARHFPRRNRLISGLALGVVVVEAAEKSGSLITARDALDQGREVMAVPGHPVDARAAGCNALIRDGATLVRGSEDVLEVLRPYRPATRKGLQEAATLDELEPDHDRTRRTQADAVRPEGMTLTAGPAASRQRIMVPSVAGQAFSGQPPPVQPASGQSRRQKSPLGHRQPDAAETVLPPGQVQKATAGHPPQLLHNTILSRLGPSPMAEDQLIRDLALPPAMVLQELLTLELSGSVQRHSGGMVSRA</sequence>
<dbReference type="Pfam" id="PF21102">
    <property type="entry name" value="DprA_N"/>
    <property type="match status" value="1"/>
</dbReference>
<dbReference type="Proteomes" id="UP000198539">
    <property type="component" value="Unassembled WGS sequence"/>
</dbReference>
<feature type="region of interest" description="Disordered" evidence="2">
    <location>
        <begin position="305"/>
        <end position="328"/>
    </location>
</feature>
<dbReference type="GO" id="GO:0009294">
    <property type="term" value="P:DNA-mediated transformation"/>
    <property type="evidence" value="ECO:0007669"/>
    <property type="project" value="InterPro"/>
</dbReference>
<feature type="region of interest" description="Disordered" evidence="2">
    <location>
        <begin position="355"/>
        <end position="387"/>
    </location>
</feature>
<dbReference type="Pfam" id="PF17782">
    <property type="entry name" value="WHD_DprA"/>
    <property type="match status" value="1"/>
</dbReference>
<comment type="similarity">
    <text evidence="1">Belongs to the DprA/Smf family.</text>
</comment>
<feature type="domain" description="Smf/DprA SLOG" evidence="3">
    <location>
        <begin position="89"/>
        <end position="295"/>
    </location>
</feature>
<proteinExistence type="inferred from homology"/>
<evidence type="ECO:0000259" key="4">
    <source>
        <dbReference type="Pfam" id="PF17782"/>
    </source>
</evidence>
<protein>
    <submittedName>
        <fullName evidence="5">DNA processing protein</fullName>
    </submittedName>
</protein>
<dbReference type="PANTHER" id="PTHR43022">
    <property type="entry name" value="PROTEIN SMF"/>
    <property type="match status" value="1"/>
</dbReference>
<keyword evidence="6" id="KW-1185">Reference proteome</keyword>
<dbReference type="AlphaFoldDB" id="A0A1H2XKD9"/>
<name>A0A1H2XKD9_9RHOB</name>
<dbReference type="PANTHER" id="PTHR43022:SF1">
    <property type="entry name" value="PROTEIN SMF"/>
    <property type="match status" value="1"/>
</dbReference>
<evidence type="ECO:0000259" key="3">
    <source>
        <dbReference type="Pfam" id="PF02481"/>
    </source>
</evidence>
<evidence type="ECO:0000256" key="1">
    <source>
        <dbReference type="ARBA" id="ARBA00006525"/>
    </source>
</evidence>
<gene>
    <name evidence="5" type="ORF">SAMN04488238_104231</name>
</gene>
<dbReference type="InterPro" id="IPR036388">
    <property type="entry name" value="WH-like_DNA-bd_sf"/>
</dbReference>
<dbReference type="Gene3D" id="1.10.10.10">
    <property type="entry name" value="Winged helix-like DNA-binding domain superfamily/Winged helix DNA-binding domain"/>
    <property type="match status" value="1"/>
</dbReference>
<dbReference type="SUPFAM" id="SSF102405">
    <property type="entry name" value="MCP/YpsA-like"/>
    <property type="match status" value="1"/>
</dbReference>
<dbReference type="STRING" id="564137.SAMN04488238_104231"/>
<evidence type="ECO:0000313" key="5">
    <source>
        <dbReference type="EMBL" id="SDW93277.1"/>
    </source>
</evidence>
<dbReference type="InterPro" id="IPR003488">
    <property type="entry name" value="DprA"/>
</dbReference>
<evidence type="ECO:0000313" key="6">
    <source>
        <dbReference type="Proteomes" id="UP000198539"/>
    </source>
</evidence>